<organism evidence="4 5">
    <name type="scientific">Sulfuricurvum kujiense</name>
    <dbReference type="NCBI Taxonomy" id="148813"/>
    <lineage>
        <taxon>Bacteria</taxon>
        <taxon>Pseudomonadati</taxon>
        <taxon>Campylobacterota</taxon>
        <taxon>Epsilonproteobacteria</taxon>
        <taxon>Campylobacterales</taxon>
        <taxon>Sulfurimonadaceae</taxon>
        <taxon>Sulfuricurvum</taxon>
    </lineage>
</organism>
<dbReference type="InterPro" id="IPR000551">
    <property type="entry name" value="MerR-type_HTH_dom"/>
</dbReference>
<feature type="coiled-coil region" evidence="2">
    <location>
        <begin position="74"/>
        <end position="101"/>
    </location>
</feature>
<accession>A0A2D3WIW9</accession>
<dbReference type="FunFam" id="1.10.1660.10:FF:000008">
    <property type="entry name" value="Heat shock transcriptional regulator"/>
    <property type="match status" value="1"/>
</dbReference>
<evidence type="ECO:0000259" key="3">
    <source>
        <dbReference type="PROSITE" id="PS50937"/>
    </source>
</evidence>
<gene>
    <name evidence="4" type="ORF">CFH83_04740</name>
</gene>
<dbReference type="Proteomes" id="UP000228859">
    <property type="component" value="Unassembled WGS sequence"/>
</dbReference>
<dbReference type="InterPro" id="IPR047057">
    <property type="entry name" value="MerR_fam"/>
</dbReference>
<dbReference type="SUPFAM" id="SSF46955">
    <property type="entry name" value="Putative DNA-binding domain"/>
    <property type="match status" value="1"/>
</dbReference>
<dbReference type="GO" id="GO:0003700">
    <property type="term" value="F:DNA-binding transcription factor activity"/>
    <property type="evidence" value="ECO:0007669"/>
    <property type="project" value="InterPro"/>
</dbReference>
<evidence type="ECO:0000313" key="4">
    <source>
        <dbReference type="EMBL" id="DAB38697.1"/>
    </source>
</evidence>
<sequence>MHHFDEPVYMISIVAKILDIHPQTLRQYERENLIAPSRSDGRIRLYSQRDIEKIKMILRLTREVGVNLAGVDVVIRLKDKMEAMEQELIELRAEMARMRSSSGVPPEKSLVTKRSIYEMVIFDDDILK</sequence>
<dbReference type="Pfam" id="PF13411">
    <property type="entry name" value="MerR_1"/>
    <property type="match status" value="1"/>
</dbReference>
<reference evidence="4 5" key="1">
    <citation type="journal article" date="2017" name="Front. Microbiol.">
        <title>Comparative Genomic Analysis of the Class Epsilonproteobacteria and Proposed Reclassification to Epsilonbacteraeota (phyl. nov.).</title>
        <authorList>
            <person name="Waite D.W."/>
            <person name="Vanwonterghem I."/>
            <person name="Rinke C."/>
            <person name="Parks D.H."/>
            <person name="Zhang Y."/>
            <person name="Takai K."/>
            <person name="Sievert S.M."/>
            <person name="Simon J."/>
            <person name="Campbell B.J."/>
            <person name="Hanson T.E."/>
            <person name="Woyke T."/>
            <person name="Klotz M.G."/>
            <person name="Hugenholtz P."/>
        </authorList>
    </citation>
    <scope>NUCLEOTIDE SEQUENCE [LARGE SCALE GENOMIC DNA]</scope>
    <source>
        <strain evidence="4">UBA12443</strain>
    </source>
</reference>
<protein>
    <submittedName>
        <fullName evidence="4">MerR family transcriptional regulator</fullName>
    </submittedName>
</protein>
<keyword evidence="1" id="KW-0238">DNA-binding</keyword>
<dbReference type="PANTHER" id="PTHR30204:SF58">
    <property type="entry name" value="HTH-TYPE TRANSCRIPTIONAL REGULATOR YFMP"/>
    <property type="match status" value="1"/>
</dbReference>
<proteinExistence type="predicted"/>
<name>A0A2D3WIW9_9BACT</name>
<dbReference type="RefSeq" id="WP_294896130.1">
    <property type="nucleotide sequence ID" value="NZ_DLUI01000069.1"/>
</dbReference>
<dbReference type="SMART" id="SM00422">
    <property type="entry name" value="HTH_MERR"/>
    <property type="match status" value="1"/>
</dbReference>
<dbReference type="PANTHER" id="PTHR30204">
    <property type="entry name" value="REDOX-CYCLING DRUG-SENSING TRANSCRIPTIONAL ACTIVATOR SOXR"/>
    <property type="match status" value="1"/>
</dbReference>
<dbReference type="AlphaFoldDB" id="A0A2D3WIW9"/>
<comment type="caution">
    <text evidence="4">The sequence shown here is derived from an EMBL/GenBank/DDBJ whole genome shotgun (WGS) entry which is preliminary data.</text>
</comment>
<dbReference type="PROSITE" id="PS50937">
    <property type="entry name" value="HTH_MERR_2"/>
    <property type="match status" value="1"/>
</dbReference>
<dbReference type="PROSITE" id="PS00552">
    <property type="entry name" value="HTH_MERR_1"/>
    <property type="match status" value="1"/>
</dbReference>
<dbReference type="Gene3D" id="1.10.1660.10">
    <property type="match status" value="1"/>
</dbReference>
<dbReference type="GO" id="GO:0003677">
    <property type="term" value="F:DNA binding"/>
    <property type="evidence" value="ECO:0007669"/>
    <property type="project" value="UniProtKB-KW"/>
</dbReference>
<dbReference type="CDD" id="cd04766">
    <property type="entry name" value="HTH_HspR"/>
    <property type="match status" value="1"/>
</dbReference>
<evidence type="ECO:0000256" key="1">
    <source>
        <dbReference type="ARBA" id="ARBA00023125"/>
    </source>
</evidence>
<dbReference type="NCBIfam" id="NF047375">
    <property type="entry name" value="HeatShock_HspR"/>
    <property type="match status" value="1"/>
</dbReference>
<evidence type="ECO:0000256" key="2">
    <source>
        <dbReference type="SAM" id="Coils"/>
    </source>
</evidence>
<dbReference type="InterPro" id="IPR009061">
    <property type="entry name" value="DNA-bd_dom_put_sf"/>
</dbReference>
<evidence type="ECO:0000313" key="5">
    <source>
        <dbReference type="Proteomes" id="UP000228859"/>
    </source>
</evidence>
<dbReference type="EMBL" id="DLUI01000069">
    <property type="protein sequence ID" value="DAB38697.1"/>
    <property type="molecule type" value="Genomic_DNA"/>
</dbReference>
<feature type="domain" description="HTH merR-type" evidence="3">
    <location>
        <begin position="8"/>
        <end position="77"/>
    </location>
</feature>
<keyword evidence="2" id="KW-0175">Coiled coil</keyword>